<evidence type="ECO:0000313" key="1">
    <source>
        <dbReference type="EMBL" id="KAJ8876605.1"/>
    </source>
</evidence>
<accession>A0ABQ9GX50</accession>
<sequence length="377" mass="42393">MNNGNDSYSRLETATSLKSYSQSFLLADQAINDLSEERYEEDLLLNEALGDEDTSLSKVEHSKWLGKFDDAFYKVMCVTKSLKQLSVQFHQNSEQTPSRMLESPFQSKSSPHFLEKSKVVTSDNFDIAWKLLIKQNNNKWVIVANHIDTLLLASVATSYSAQPLCGWLSAFIDNVAALKALNMLVDQCDMLLLHLLGKHMDQALGKQWELVIQELDIPKLSDFTDLLQNTARRANIASLNQLTIAKCLSSIVLHQDLMGDAASYYDEHYKIDKIWSMGNSSLVERDLTKRICAKPSSGRFLNGKGQMIMFKLLSNCLSCLSTKSCRFYSVLYNTMLLFPLDKPTTIVTQSAQDDVPVDTSSNEDIFLSVLSSFSNDS</sequence>
<dbReference type="EMBL" id="JARBHB010000008">
    <property type="protein sequence ID" value="KAJ8876605.1"/>
    <property type="molecule type" value="Genomic_DNA"/>
</dbReference>
<dbReference type="Proteomes" id="UP001159363">
    <property type="component" value="Chromosome 7"/>
</dbReference>
<proteinExistence type="predicted"/>
<organism evidence="1 2">
    <name type="scientific">Dryococelus australis</name>
    <dbReference type="NCBI Taxonomy" id="614101"/>
    <lineage>
        <taxon>Eukaryota</taxon>
        <taxon>Metazoa</taxon>
        <taxon>Ecdysozoa</taxon>
        <taxon>Arthropoda</taxon>
        <taxon>Hexapoda</taxon>
        <taxon>Insecta</taxon>
        <taxon>Pterygota</taxon>
        <taxon>Neoptera</taxon>
        <taxon>Polyneoptera</taxon>
        <taxon>Phasmatodea</taxon>
        <taxon>Verophasmatodea</taxon>
        <taxon>Anareolatae</taxon>
        <taxon>Phasmatidae</taxon>
        <taxon>Eurycanthinae</taxon>
        <taxon>Dryococelus</taxon>
    </lineage>
</organism>
<name>A0ABQ9GX50_9NEOP</name>
<evidence type="ECO:0000313" key="2">
    <source>
        <dbReference type="Proteomes" id="UP001159363"/>
    </source>
</evidence>
<comment type="caution">
    <text evidence="1">The sequence shown here is derived from an EMBL/GenBank/DDBJ whole genome shotgun (WGS) entry which is preliminary data.</text>
</comment>
<gene>
    <name evidence="1" type="ORF">PR048_021050</name>
</gene>
<dbReference type="InterPro" id="IPR005312">
    <property type="entry name" value="DUF1759"/>
</dbReference>
<keyword evidence="2" id="KW-1185">Reference proteome</keyword>
<dbReference type="Pfam" id="PF03564">
    <property type="entry name" value="DUF1759"/>
    <property type="match status" value="1"/>
</dbReference>
<reference evidence="1 2" key="1">
    <citation type="submission" date="2023-02" db="EMBL/GenBank/DDBJ databases">
        <title>LHISI_Scaffold_Assembly.</title>
        <authorList>
            <person name="Stuart O.P."/>
            <person name="Cleave R."/>
            <person name="Magrath M.J.L."/>
            <person name="Mikheyev A.S."/>
        </authorList>
    </citation>
    <scope>NUCLEOTIDE SEQUENCE [LARGE SCALE GENOMIC DNA]</scope>
    <source>
        <strain evidence="1">Daus_M_001</strain>
        <tissue evidence="1">Leg muscle</tissue>
    </source>
</reference>
<protein>
    <submittedName>
        <fullName evidence="1">Uncharacterized protein</fullName>
    </submittedName>
</protein>